<dbReference type="Gene3D" id="1.25.40.10">
    <property type="entry name" value="Tetratricopeptide repeat domain"/>
    <property type="match status" value="2"/>
</dbReference>
<organism evidence="5 6">
    <name type="scientific">Aquimarina algicola</name>
    <dbReference type="NCBI Taxonomy" id="2589995"/>
    <lineage>
        <taxon>Bacteria</taxon>
        <taxon>Pseudomonadati</taxon>
        <taxon>Bacteroidota</taxon>
        <taxon>Flavobacteriia</taxon>
        <taxon>Flavobacteriales</taxon>
        <taxon>Flavobacteriaceae</taxon>
        <taxon>Aquimarina</taxon>
    </lineage>
</organism>
<dbReference type="RefSeq" id="WP_140592337.1">
    <property type="nucleotide sequence ID" value="NZ_VFWZ01000002.1"/>
</dbReference>
<dbReference type="SMART" id="SM00028">
    <property type="entry name" value="TPR"/>
    <property type="match status" value="5"/>
</dbReference>
<dbReference type="Pfam" id="PF12770">
    <property type="entry name" value="CHAT"/>
    <property type="match status" value="1"/>
</dbReference>
<keyword evidence="6" id="KW-1185">Reference proteome</keyword>
<keyword evidence="1" id="KW-0802">TPR repeat</keyword>
<evidence type="ECO:0000313" key="5">
    <source>
        <dbReference type="EMBL" id="TPN87697.1"/>
    </source>
</evidence>
<feature type="repeat" description="TPR" evidence="1">
    <location>
        <begin position="308"/>
        <end position="341"/>
    </location>
</feature>
<feature type="repeat" description="TPR" evidence="1">
    <location>
        <begin position="274"/>
        <end position="307"/>
    </location>
</feature>
<feature type="chain" id="PRO_5021255512" evidence="3">
    <location>
        <begin position="21"/>
        <end position="917"/>
    </location>
</feature>
<protein>
    <submittedName>
        <fullName evidence="5">CHAT domain-containing protein</fullName>
    </submittedName>
</protein>
<evidence type="ECO:0000256" key="1">
    <source>
        <dbReference type="PROSITE-ProRule" id="PRU00339"/>
    </source>
</evidence>
<dbReference type="AlphaFoldDB" id="A0A504J9Z2"/>
<feature type="signal peptide" evidence="3">
    <location>
        <begin position="1"/>
        <end position="20"/>
    </location>
</feature>
<dbReference type="PROSITE" id="PS50005">
    <property type="entry name" value="TPR"/>
    <property type="match status" value="3"/>
</dbReference>
<evidence type="ECO:0000259" key="4">
    <source>
        <dbReference type="Pfam" id="PF12770"/>
    </source>
</evidence>
<dbReference type="SUPFAM" id="SSF48452">
    <property type="entry name" value="TPR-like"/>
    <property type="match status" value="1"/>
</dbReference>
<accession>A0A504J9Z2</accession>
<reference evidence="5 6" key="1">
    <citation type="submission" date="2019-06" db="EMBL/GenBank/DDBJ databases">
        <authorList>
            <person name="Meng X."/>
        </authorList>
    </citation>
    <scope>NUCLEOTIDE SEQUENCE [LARGE SCALE GENOMIC DNA]</scope>
    <source>
        <strain evidence="5 6">M625</strain>
    </source>
</reference>
<dbReference type="Pfam" id="PF13181">
    <property type="entry name" value="TPR_8"/>
    <property type="match status" value="2"/>
</dbReference>
<evidence type="ECO:0000256" key="2">
    <source>
        <dbReference type="SAM" id="Phobius"/>
    </source>
</evidence>
<feature type="transmembrane region" description="Helical" evidence="2">
    <location>
        <begin position="890"/>
        <end position="911"/>
    </location>
</feature>
<gene>
    <name evidence="5" type="ORF">FHK87_08965</name>
</gene>
<keyword evidence="2" id="KW-0472">Membrane</keyword>
<proteinExistence type="predicted"/>
<feature type="repeat" description="TPR" evidence="1">
    <location>
        <begin position="149"/>
        <end position="182"/>
    </location>
</feature>
<evidence type="ECO:0000256" key="3">
    <source>
        <dbReference type="SAM" id="SignalP"/>
    </source>
</evidence>
<dbReference type="InterPro" id="IPR024983">
    <property type="entry name" value="CHAT_dom"/>
</dbReference>
<dbReference type="EMBL" id="VFWZ01000002">
    <property type="protein sequence ID" value="TPN87697.1"/>
    <property type="molecule type" value="Genomic_DNA"/>
</dbReference>
<keyword evidence="2" id="KW-1133">Transmembrane helix</keyword>
<sequence length="917" mass="106103">MICKSILVLSLLLFHAQSFYGQQQEKLRSIIASNASIEVRQQQLDSFFLIEKDKIPLKVLADCYHDYSLRWCYGVQWRKAGNNSFSEQAIEYAKKALKIRENLSDRNTKDLKNTLFNIGYFNYLKENYFEAIKAFSDLVDLEHTDTKTMDANRMLGNAYTKIGDFYKALRYFDKVIAFCQKDTLNSKLLLRTYINRSSTYTSIGYLEFPEQINADLNKADSILKNTGIQDNLRKTSISLMRGNFHIKNNEFQKGISFFKKALVSLSEKDSVNIAKVYNSLGLSQLKLDKFAEAIENIQKSIAYNPNYSSPYENLGDYYIKKKKYKEGLSSYQKAIDIILQKKRETLYTDLVSKEELEVIADKDRLLGHLISKANGWVTYYRHDLNKNHLEKALQTFILADHLADLIRFESTEYKSKLYWREKGAVLYMNAVEVCYLLEKPKKAYYFIEKNKAILLLEDITHEQAKKNAKLPDHIAKREFDLKRKIYLSENNLQNTNTFSKDSITILKNKIYNHKQAHEKFVDSLAKAYPNYAEIKKKPTIIPYTFFKEKYIADNEVVLQYILNKEKGFGILHTPLQTIFFKINNTKQLCSNVINAHQQMAQPFMTRDDLSVFQRNTHFIFSQLIPQNVYNLIQDKKLTIVPDHILQQLPFEALSTHPQKLHYFIKDVEIKYVYSMSYLDRNRHMKRNPKKEFVGFAPITFKNSGLSNLSLSKNEIETIKKIYSGDLLIHKHASKTNFLDTINNYKIIHLSTHADIGETSNPWIAFANQKVSLNEIYATKNQSDLVVLSACKTSLGELQEGEGVMSLARGFFHSGTKSVVSSLWSTNDKANQELLINFYKNLSKGLTKSAALRNAKLDYIKNHEGSEKSPFYWAPLVLIGDNAPIPPSPSFSIWTGLTIICIILIVITFIYYNKKLKH</sequence>
<keyword evidence="3" id="KW-0732">Signal</keyword>
<dbReference type="InterPro" id="IPR011990">
    <property type="entry name" value="TPR-like_helical_dom_sf"/>
</dbReference>
<comment type="caution">
    <text evidence="5">The sequence shown here is derived from an EMBL/GenBank/DDBJ whole genome shotgun (WGS) entry which is preliminary data.</text>
</comment>
<name>A0A504J9Z2_9FLAO</name>
<dbReference type="InterPro" id="IPR019734">
    <property type="entry name" value="TPR_rpt"/>
</dbReference>
<dbReference type="PANTHER" id="PTHR10098">
    <property type="entry name" value="RAPSYN-RELATED"/>
    <property type="match status" value="1"/>
</dbReference>
<keyword evidence="2" id="KW-0812">Transmembrane</keyword>
<dbReference type="Proteomes" id="UP000315540">
    <property type="component" value="Unassembled WGS sequence"/>
</dbReference>
<dbReference type="OrthoDB" id="9771112at2"/>
<evidence type="ECO:0000313" key="6">
    <source>
        <dbReference type="Proteomes" id="UP000315540"/>
    </source>
</evidence>
<feature type="domain" description="CHAT" evidence="4">
    <location>
        <begin position="633"/>
        <end position="880"/>
    </location>
</feature>